<sequence>MKAILEFLLLCLFLHASALTAADKNSYSELFSDVKMAVASEGQSNSVDNLSCEPSDCDFLTFSFTFPPLSLSDFNNRLWQLQLASHDVSSNLIRAPPQ</sequence>
<organism evidence="2 3">
    <name type="scientific">Litorilituus sediminis</name>
    <dbReference type="NCBI Taxonomy" id="718192"/>
    <lineage>
        <taxon>Bacteria</taxon>
        <taxon>Pseudomonadati</taxon>
        <taxon>Pseudomonadota</taxon>
        <taxon>Gammaproteobacteria</taxon>
        <taxon>Alteromonadales</taxon>
        <taxon>Colwelliaceae</taxon>
        <taxon>Litorilituus</taxon>
    </lineage>
</organism>
<reference evidence="2 3" key="1">
    <citation type="submission" date="2018-12" db="EMBL/GenBank/DDBJ databases">
        <title>Complete genome of Litorilituus sediminis.</title>
        <authorList>
            <person name="Liu A."/>
            <person name="Rong J."/>
        </authorList>
    </citation>
    <scope>NUCLEOTIDE SEQUENCE [LARGE SCALE GENOMIC DNA]</scope>
    <source>
        <strain evidence="2 3">JCM 17549</strain>
    </source>
</reference>
<dbReference type="EMBL" id="CP034759">
    <property type="protein sequence ID" value="QBG36821.1"/>
    <property type="molecule type" value="Genomic_DNA"/>
</dbReference>
<keyword evidence="1" id="KW-0732">Signal</keyword>
<dbReference type="KEGG" id="lsd:EMK97_14380"/>
<accession>A0A4P6P5H8</accession>
<dbReference type="OrthoDB" id="9867610at2"/>
<keyword evidence="3" id="KW-1185">Reference proteome</keyword>
<feature type="chain" id="PRO_5020521988" description="DUF2946 domain-containing protein" evidence="1">
    <location>
        <begin position="22"/>
        <end position="98"/>
    </location>
</feature>
<evidence type="ECO:0008006" key="4">
    <source>
        <dbReference type="Google" id="ProtNLM"/>
    </source>
</evidence>
<evidence type="ECO:0000313" key="3">
    <source>
        <dbReference type="Proteomes" id="UP000290244"/>
    </source>
</evidence>
<dbReference type="Proteomes" id="UP000290244">
    <property type="component" value="Chromosome"/>
</dbReference>
<evidence type="ECO:0000256" key="1">
    <source>
        <dbReference type="SAM" id="SignalP"/>
    </source>
</evidence>
<feature type="signal peptide" evidence="1">
    <location>
        <begin position="1"/>
        <end position="21"/>
    </location>
</feature>
<proteinExistence type="predicted"/>
<evidence type="ECO:0000313" key="2">
    <source>
        <dbReference type="EMBL" id="QBG36821.1"/>
    </source>
</evidence>
<protein>
    <recommendedName>
        <fullName evidence="4">DUF2946 domain-containing protein</fullName>
    </recommendedName>
</protein>
<name>A0A4P6P5H8_9GAMM</name>
<dbReference type="RefSeq" id="WP_130603336.1">
    <property type="nucleotide sequence ID" value="NZ_CP034759.1"/>
</dbReference>
<gene>
    <name evidence="2" type="ORF">EMK97_14380</name>
</gene>
<dbReference type="AlphaFoldDB" id="A0A4P6P5H8"/>